<comment type="caution">
    <text evidence="2">The sequence shown here is derived from an EMBL/GenBank/DDBJ whole genome shotgun (WGS) entry which is preliminary data.</text>
</comment>
<keyword evidence="1" id="KW-0812">Transmembrane</keyword>
<evidence type="ECO:0000256" key="1">
    <source>
        <dbReference type="SAM" id="Phobius"/>
    </source>
</evidence>
<reference evidence="2" key="2">
    <citation type="submission" date="2021-01" db="EMBL/GenBank/DDBJ databases">
        <title>Pan-genome distribution and transcriptional activeness of fungal secondary metabolism genes in Aspergillus section Fumigati.</title>
        <authorList>
            <person name="Takahashi H."/>
            <person name="Umemura M."/>
            <person name="Ninomiya A."/>
            <person name="Kusuya Y."/>
            <person name="Urayama S."/>
            <person name="Shimizu M."/>
            <person name="Watanabe A."/>
            <person name="Kamei K."/>
            <person name="Yaguchi T."/>
            <person name="Hagiwara D."/>
        </authorList>
    </citation>
    <scope>NUCLEOTIDE SEQUENCE</scope>
    <source>
        <strain evidence="2">IFM 46973</strain>
    </source>
</reference>
<reference evidence="2" key="1">
    <citation type="journal article" date="2015" name="Genome Announc.">
        <title>Draft Genome Sequence of the Pathogenic Filamentous Fungus Aspergillus udagawae Strain IFM 46973T.</title>
        <authorList>
            <person name="Kusuya Y."/>
            <person name="Takahashi-Nakaguchi A."/>
            <person name="Takahashi H."/>
            <person name="Yaguchi T."/>
        </authorList>
    </citation>
    <scope>NUCLEOTIDE SEQUENCE</scope>
    <source>
        <strain evidence="2">IFM 46973</strain>
    </source>
</reference>
<dbReference type="RefSeq" id="XP_043143234.1">
    <property type="nucleotide sequence ID" value="XM_043287299.1"/>
</dbReference>
<evidence type="ECO:0000313" key="3">
    <source>
        <dbReference type="Proteomes" id="UP000036893"/>
    </source>
</evidence>
<keyword evidence="1" id="KW-1133">Transmembrane helix</keyword>
<name>A0A8E0QKD7_9EURO</name>
<evidence type="ECO:0000313" key="2">
    <source>
        <dbReference type="EMBL" id="GIC85968.1"/>
    </source>
</evidence>
<dbReference type="AlphaFoldDB" id="A0A8E0QKD7"/>
<organism evidence="2 3">
    <name type="scientific">Aspergillus udagawae</name>
    <dbReference type="NCBI Taxonomy" id="91492"/>
    <lineage>
        <taxon>Eukaryota</taxon>
        <taxon>Fungi</taxon>
        <taxon>Dikarya</taxon>
        <taxon>Ascomycota</taxon>
        <taxon>Pezizomycotina</taxon>
        <taxon>Eurotiomycetes</taxon>
        <taxon>Eurotiomycetidae</taxon>
        <taxon>Eurotiales</taxon>
        <taxon>Aspergillaceae</taxon>
        <taxon>Aspergillus</taxon>
        <taxon>Aspergillus subgen. Fumigati</taxon>
    </lineage>
</organism>
<feature type="transmembrane region" description="Helical" evidence="1">
    <location>
        <begin position="72"/>
        <end position="89"/>
    </location>
</feature>
<dbReference type="EMBL" id="BBXM02000002">
    <property type="protein sequence ID" value="GIC85968.1"/>
    <property type="molecule type" value="Genomic_DNA"/>
</dbReference>
<keyword evidence="1" id="KW-0472">Membrane</keyword>
<protein>
    <submittedName>
        <fullName evidence="2">Uncharacterized protein</fullName>
    </submittedName>
</protein>
<proteinExistence type="predicted"/>
<sequence>MSRNPPSDDPTTPLLQSAVAKPIAGADQTLGSQGDVDSELRWNESVIQAWRVLATFFCFIVVGANDGTYGTMPLYLWSFFPLVSGTLLLR</sequence>
<gene>
    <name evidence="2" type="ORF">Aud_002327</name>
</gene>
<accession>A0A8E0QKD7</accession>
<dbReference type="Proteomes" id="UP000036893">
    <property type="component" value="Unassembled WGS sequence"/>
</dbReference>
<dbReference type="GeneID" id="66989803"/>